<dbReference type="EMBL" id="CP014206">
    <property type="protein sequence ID" value="AMK10426.1"/>
    <property type="molecule type" value="Genomic_DNA"/>
</dbReference>
<dbReference type="AlphaFoldDB" id="A0A126QKU1"/>
<keyword evidence="1" id="KW-0732">Signal</keyword>
<accession>A0A126QKU1</accession>
<keyword evidence="5" id="KW-1185">Reference proteome</keyword>
<dbReference type="InterPro" id="IPR001638">
    <property type="entry name" value="Solute-binding_3/MltF_N"/>
</dbReference>
<evidence type="ECO:0000256" key="1">
    <source>
        <dbReference type="ARBA" id="ARBA00022729"/>
    </source>
</evidence>
<protein>
    <submittedName>
        <fullName evidence="4">Polar amino acid transport system substrate-binding protein</fullName>
    </submittedName>
</protein>
<sequence>MFRFKFLSLFVLLIAAQLLWPLAVRAETLRVAIPELVRCGDMENGKPVGYCVDIAEELAREAGLETVTTVRPLPRVLDDFQSGDVDLSVLVPDGALGGKARILGEVRGIEFAAWARAETPLRDLRDLEGKPVAVVRGGQFETRARELKIVPIPTRNYDMSLKLLMVRRVDAVVGPVNPLVLAAKGLGLDRSVLGRMLPLDSLSLHFIVSDSLDPDVADRLKGALQRLRDDGTLDRIMEKYKL</sequence>
<name>A0A126QKU1_9BACT</name>
<dbReference type="KEGG" id="dej:AWY79_04495"/>
<evidence type="ECO:0000313" key="4">
    <source>
        <dbReference type="EMBL" id="TDT89181.1"/>
    </source>
</evidence>
<gene>
    <name evidence="3" type="ORF">AWY79_04495</name>
    <name evidence="4" type="ORF">EDC59_104174</name>
</gene>
<dbReference type="SMART" id="SM00062">
    <property type="entry name" value="PBPb"/>
    <property type="match status" value="1"/>
</dbReference>
<organism evidence="4 6">
    <name type="scientific">Pseudodesulfovibrio indicus</name>
    <dbReference type="NCBI Taxonomy" id="1716143"/>
    <lineage>
        <taxon>Bacteria</taxon>
        <taxon>Pseudomonadati</taxon>
        <taxon>Thermodesulfobacteriota</taxon>
        <taxon>Desulfovibrionia</taxon>
        <taxon>Desulfovibrionales</taxon>
        <taxon>Desulfovibrionaceae</taxon>
    </lineage>
</organism>
<reference evidence="3 5" key="1">
    <citation type="journal article" date="2016" name="Front. Microbiol.">
        <title>Genome Sequence of the Piezophilic, Mesophilic Sulfate-Reducing Bacterium Desulfovibrio indicus J2T.</title>
        <authorList>
            <person name="Cao J."/>
            <person name="Maignien L."/>
            <person name="Shao Z."/>
            <person name="Alain K."/>
            <person name="Jebbar M."/>
        </authorList>
    </citation>
    <scope>NUCLEOTIDE SEQUENCE [LARGE SCALE GENOMIC DNA]</scope>
    <source>
        <strain evidence="3 5">J2</strain>
    </source>
</reference>
<proteinExistence type="predicted"/>
<dbReference type="EMBL" id="SOBK01000004">
    <property type="protein sequence ID" value="TDT89181.1"/>
    <property type="molecule type" value="Genomic_DNA"/>
</dbReference>
<dbReference type="PANTHER" id="PTHR35936:SF6">
    <property type="entry name" value="AMINO ACID ABC TRANSPORTER SUBSTRATE-BINDING PAAT FAMILY PROTEIN"/>
    <property type="match status" value="1"/>
</dbReference>
<evidence type="ECO:0000313" key="5">
    <source>
        <dbReference type="Proteomes" id="UP000055611"/>
    </source>
</evidence>
<dbReference type="Proteomes" id="UP000055611">
    <property type="component" value="Chromosome"/>
</dbReference>
<dbReference type="Gene3D" id="3.40.190.10">
    <property type="entry name" value="Periplasmic binding protein-like II"/>
    <property type="match status" value="3"/>
</dbReference>
<feature type="domain" description="Solute-binding protein family 3/N-terminal" evidence="2">
    <location>
        <begin position="28"/>
        <end position="242"/>
    </location>
</feature>
<evidence type="ECO:0000313" key="6">
    <source>
        <dbReference type="Proteomes" id="UP000295506"/>
    </source>
</evidence>
<reference evidence="4 6" key="2">
    <citation type="submission" date="2019-03" db="EMBL/GenBank/DDBJ databases">
        <title>Genomic Encyclopedia of Type Strains, Phase IV (KMG-IV): sequencing the most valuable type-strain genomes for metagenomic binning, comparative biology and taxonomic classification.</title>
        <authorList>
            <person name="Goeker M."/>
        </authorList>
    </citation>
    <scope>NUCLEOTIDE SEQUENCE [LARGE SCALE GENOMIC DNA]</scope>
    <source>
        <strain evidence="4 6">DSM 101483</strain>
    </source>
</reference>
<evidence type="ECO:0000313" key="3">
    <source>
        <dbReference type="EMBL" id="AMK10426.1"/>
    </source>
</evidence>
<evidence type="ECO:0000259" key="2">
    <source>
        <dbReference type="SMART" id="SM00062"/>
    </source>
</evidence>
<dbReference type="SUPFAM" id="SSF53850">
    <property type="entry name" value="Periplasmic binding protein-like II"/>
    <property type="match status" value="1"/>
</dbReference>
<dbReference type="PANTHER" id="PTHR35936">
    <property type="entry name" value="MEMBRANE-BOUND LYTIC MUREIN TRANSGLYCOSYLASE F"/>
    <property type="match status" value="1"/>
</dbReference>
<dbReference type="OrthoDB" id="5363083at2"/>
<dbReference type="RefSeq" id="WP_066800880.1">
    <property type="nucleotide sequence ID" value="NZ_CP014206.1"/>
</dbReference>
<dbReference type="Proteomes" id="UP000295506">
    <property type="component" value="Unassembled WGS sequence"/>
</dbReference>